<evidence type="ECO:0000313" key="3">
    <source>
        <dbReference type="Proteomes" id="UP000078541"/>
    </source>
</evidence>
<feature type="compositionally biased region" description="Basic residues" evidence="1">
    <location>
        <begin position="165"/>
        <end position="174"/>
    </location>
</feature>
<name>A0A195EZ54_9HYME</name>
<dbReference type="AlphaFoldDB" id="A0A195EZ54"/>
<protein>
    <submittedName>
        <fullName evidence="2">Uncharacterized protein</fullName>
    </submittedName>
</protein>
<evidence type="ECO:0000313" key="2">
    <source>
        <dbReference type="EMBL" id="KYN33187.1"/>
    </source>
</evidence>
<feature type="region of interest" description="Disordered" evidence="1">
    <location>
        <begin position="30"/>
        <end position="50"/>
    </location>
</feature>
<proteinExistence type="predicted"/>
<keyword evidence="3" id="KW-1185">Reference proteome</keyword>
<reference evidence="2 3" key="1">
    <citation type="submission" date="2016-03" db="EMBL/GenBank/DDBJ databases">
        <title>Trachymyrmex septentrionalis WGS genome.</title>
        <authorList>
            <person name="Nygaard S."/>
            <person name="Hu H."/>
            <person name="Boomsma J."/>
            <person name="Zhang G."/>
        </authorList>
    </citation>
    <scope>NUCLEOTIDE SEQUENCE [LARGE SCALE GENOMIC DNA]</scope>
    <source>
        <strain evidence="2">Tsep2-gDNA-1</strain>
        <tissue evidence="2">Whole body</tissue>
    </source>
</reference>
<gene>
    <name evidence="2" type="ORF">ALC56_12520</name>
</gene>
<dbReference type="Proteomes" id="UP000078541">
    <property type="component" value="Unassembled WGS sequence"/>
</dbReference>
<evidence type="ECO:0000256" key="1">
    <source>
        <dbReference type="SAM" id="MobiDB-lite"/>
    </source>
</evidence>
<feature type="region of interest" description="Disordered" evidence="1">
    <location>
        <begin position="146"/>
        <end position="174"/>
    </location>
</feature>
<dbReference type="EMBL" id="KQ981909">
    <property type="protein sequence ID" value="KYN33187.1"/>
    <property type="molecule type" value="Genomic_DNA"/>
</dbReference>
<organism evidence="2 3">
    <name type="scientific">Trachymyrmex septentrionalis</name>
    <dbReference type="NCBI Taxonomy" id="34720"/>
    <lineage>
        <taxon>Eukaryota</taxon>
        <taxon>Metazoa</taxon>
        <taxon>Ecdysozoa</taxon>
        <taxon>Arthropoda</taxon>
        <taxon>Hexapoda</taxon>
        <taxon>Insecta</taxon>
        <taxon>Pterygota</taxon>
        <taxon>Neoptera</taxon>
        <taxon>Endopterygota</taxon>
        <taxon>Hymenoptera</taxon>
        <taxon>Apocrita</taxon>
        <taxon>Aculeata</taxon>
        <taxon>Formicoidea</taxon>
        <taxon>Formicidae</taxon>
        <taxon>Myrmicinae</taxon>
        <taxon>Trachymyrmex</taxon>
    </lineage>
</organism>
<sequence>MCRIDLDEKVDRSSVPTAWRFPGTPGIRCPIDSEEARPSSHVRHRPTDRLDPRAVPGRYIYFRPSKNNLVTGTTECTTLGELFRGGGGGGGGNCGSIPAVNDASVLILSRCNIARRWRSHGRGLAFSARFVVGCGRERDNICHRSGNSHGSKGCAYNGETTQHAGHGRRSVGTR</sequence>
<accession>A0A195EZ54</accession>